<evidence type="ECO:0000256" key="2">
    <source>
        <dbReference type="ARBA" id="ARBA00001946"/>
    </source>
</evidence>
<dbReference type="SUPFAM" id="SSF56719">
    <property type="entry name" value="Type II DNA topoisomerase"/>
    <property type="match status" value="1"/>
</dbReference>
<evidence type="ECO:0000256" key="5">
    <source>
        <dbReference type="ARBA" id="ARBA00022840"/>
    </source>
</evidence>
<sequence>MVITVFRVLSLQWDFVGSNNINVFHRVGQFGTRRWQDAASAIVESEWHLLIIPMILVNGSEGIGTGWSTFIIHKLENPVPMHPWYRGFRGCIEQTSKDKYKVCGAIETMDFKVPFQIIGYKENHTMANVDFKVQLTEEKLNNALEEGLEKMFKLGIGIATSNVICFDWKGRIKKYNPTEEILLEFCDYRLKYYYKRKDHMLRVLELKVNQLAKFIQMNIDHNLVFEGLHKAEIIKILESEFERFRNAKEIRKRKVTKKEEAQKRMNKKAEKEMEFIVLRKKTPREILKEDLDAFLDEWNELLNSDQTIY</sequence>
<dbReference type="EMBL" id="BLAL01000194">
    <property type="protein sequence ID" value="GES90405.1"/>
    <property type="molecule type" value="Genomic_DNA"/>
</dbReference>
<accession>A0A8H3LR93</accession>
<dbReference type="InterPro" id="IPR002205">
    <property type="entry name" value="Topo_IIA_dom_A"/>
</dbReference>
<keyword evidence="8 10" id="KW-0413">Isomerase</keyword>
<keyword evidence="5" id="KW-0067">ATP-binding</keyword>
<proteinExistence type="predicted"/>
<dbReference type="GO" id="GO:0005634">
    <property type="term" value="C:nucleus"/>
    <property type="evidence" value="ECO:0007669"/>
    <property type="project" value="TreeGrafter"/>
</dbReference>
<evidence type="ECO:0000256" key="7">
    <source>
        <dbReference type="ARBA" id="ARBA00023125"/>
    </source>
</evidence>
<evidence type="ECO:0000313" key="11">
    <source>
        <dbReference type="Proteomes" id="UP000615446"/>
    </source>
</evidence>
<organism evidence="10 11">
    <name type="scientific">Rhizophagus clarus</name>
    <dbReference type="NCBI Taxonomy" id="94130"/>
    <lineage>
        <taxon>Eukaryota</taxon>
        <taxon>Fungi</taxon>
        <taxon>Fungi incertae sedis</taxon>
        <taxon>Mucoromycota</taxon>
        <taxon>Glomeromycotina</taxon>
        <taxon>Glomeromycetes</taxon>
        <taxon>Glomerales</taxon>
        <taxon>Glomeraceae</taxon>
        <taxon>Rhizophagus</taxon>
    </lineage>
</organism>
<dbReference type="InterPro" id="IPR013760">
    <property type="entry name" value="Topo_IIA-like_dom_sf"/>
</dbReference>
<dbReference type="Pfam" id="PF00521">
    <property type="entry name" value="DNA_topoisoIV"/>
    <property type="match status" value="2"/>
</dbReference>
<evidence type="ECO:0000256" key="6">
    <source>
        <dbReference type="ARBA" id="ARBA00023029"/>
    </source>
</evidence>
<name>A0A8H3LR93_9GLOM</name>
<dbReference type="InterPro" id="IPR013758">
    <property type="entry name" value="Topo_IIA_A/C_ab"/>
</dbReference>
<protein>
    <recommendedName>
        <fullName evidence="3">DNA topoisomerase (ATP-hydrolyzing)</fullName>
        <ecNumber evidence="3">5.6.2.2</ecNumber>
    </recommendedName>
</protein>
<evidence type="ECO:0000259" key="9">
    <source>
        <dbReference type="SMART" id="SM00434"/>
    </source>
</evidence>
<dbReference type="OrthoDB" id="424831at2759"/>
<dbReference type="Gene3D" id="3.90.199.10">
    <property type="entry name" value="Topoisomerase II, domain 5"/>
    <property type="match status" value="1"/>
</dbReference>
<dbReference type="GO" id="GO:0006265">
    <property type="term" value="P:DNA topological change"/>
    <property type="evidence" value="ECO:0007669"/>
    <property type="project" value="InterPro"/>
</dbReference>
<dbReference type="GO" id="GO:0003677">
    <property type="term" value="F:DNA binding"/>
    <property type="evidence" value="ECO:0007669"/>
    <property type="project" value="UniProtKB-KW"/>
</dbReference>
<dbReference type="AlphaFoldDB" id="A0A8H3LR93"/>
<dbReference type="EC" id="5.6.2.2" evidence="3"/>
<evidence type="ECO:0000256" key="4">
    <source>
        <dbReference type="ARBA" id="ARBA00022741"/>
    </source>
</evidence>
<evidence type="ECO:0000313" key="10">
    <source>
        <dbReference type="EMBL" id="GES90405.1"/>
    </source>
</evidence>
<gene>
    <name evidence="10" type="ORF">RCL2_001725000</name>
</gene>
<dbReference type="InterPro" id="IPR013757">
    <property type="entry name" value="Topo_IIA_A_a_sf"/>
</dbReference>
<evidence type="ECO:0000256" key="8">
    <source>
        <dbReference type="ARBA" id="ARBA00023235"/>
    </source>
</evidence>
<reference evidence="10" key="1">
    <citation type="submission" date="2019-10" db="EMBL/GenBank/DDBJ databases">
        <title>Conservation and host-specific expression of non-tandemly repeated heterogenous ribosome RNA gene in arbuscular mycorrhizal fungi.</title>
        <authorList>
            <person name="Maeda T."/>
            <person name="Kobayashi Y."/>
            <person name="Nakagawa T."/>
            <person name="Ezawa T."/>
            <person name="Yamaguchi K."/>
            <person name="Bino T."/>
            <person name="Nishimoto Y."/>
            <person name="Shigenobu S."/>
            <person name="Kawaguchi M."/>
        </authorList>
    </citation>
    <scope>NUCLEOTIDE SEQUENCE</scope>
    <source>
        <strain evidence="10">HR1</strain>
    </source>
</reference>
<keyword evidence="7" id="KW-0238">DNA-binding</keyword>
<keyword evidence="4" id="KW-0547">Nucleotide-binding</keyword>
<dbReference type="SMART" id="SM00434">
    <property type="entry name" value="TOP4c"/>
    <property type="match status" value="1"/>
</dbReference>
<comment type="cofactor">
    <cofactor evidence="2">
        <name>Mg(2+)</name>
        <dbReference type="ChEBI" id="CHEBI:18420"/>
    </cofactor>
</comment>
<dbReference type="Proteomes" id="UP000615446">
    <property type="component" value="Unassembled WGS sequence"/>
</dbReference>
<dbReference type="Gene3D" id="1.10.268.10">
    <property type="entry name" value="Topoisomerase, domain 3"/>
    <property type="match status" value="1"/>
</dbReference>
<dbReference type="GO" id="GO:0000712">
    <property type="term" value="P:resolution of meiotic recombination intermediates"/>
    <property type="evidence" value="ECO:0007669"/>
    <property type="project" value="TreeGrafter"/>
</dbReference>
<dbReference type="Gene3D" id="3.30.1360.40">
    <property type="match status" value="1"/>
</dbReference>
<comment type="caution">
    <text evidence="10">The sequence shown here is derived from an EMBL/GenBank/DDBJ whole genome shotgun (WGS) entry which is preliminary data.</text>
</comment>
<evidence type="ECO:0000256" key="3">
    <source>
        <dbReference type="ARBA" id="ARBA00012895"/>
    </source>
</evidence>
<dbReference type="GO" id="GO:0003918">
    <property type="term" value="F:DNA topoisomerase type II (double strand cut, ATP-hydrolyzing) activity"/>
    <property type="evidence" value="ECO:0007669"/>
    <property type="project" value="UniProtKB-EC"/>
</dbReference>
<keyword evidence="6" id="KW-0799">Topoisomerase</keyword>
<dbReference type="PANTHER" id="PTHR10169:SF38">
    <property type="entry name" value="DNA TOPOISOMERASE 2"/>
    <property type="match status" value="1"/>
</dbReference>
<evidence type="ECO:0000256" key="1">
    <source>
        <dbReference type="ARBA" id="ARBA00000185"/>
    </source>
</evidence>
<dbReference type="GO" id="GO:0000819">
    <property type="term" value="P:sister chromatid segregation"/>
    <property type="evidence" value="ECO:0007669"/>
    <property type="project" value="TreeGrafter"/>
</dbReference>
<dbReference type="InterPro" id="IPR050634">
    <property type="entry name" value="DNA_Topoisomerase_II"/>
</dbReference>
<dbReference type="GO" id="GO:0005524">
    <property type="term" value="F:ATP binding"/>
    <property type="evidence" value="ECO:0007669"/>
    <property type="project" value="UniProtKB-KW"/>
</dbReference>
<comment type="catalytic activity">
    <reaction evidence="1">
        <text>ATP-dependent breakage, passage and rejoining of double-stranded DNA.</text>
        <dbReference type="EC" id="5.6.2.2"/>
    </reaction>
</comment>
<dbReference type="PANTHER" id="PTHR10169">
    <property type="entry name" value="DNA TOPOISOMERASE/GYRASE"/>
    <property type="match status" value="1"/>
</dbReference>
<feature type="domain" description="Topo IIA-type catalytic" evidence="9">
    <location>
        <begin position="1"/>
        <end position="289"/>
    </location>
</feature>